<proteinExistence type="predicted"/>
<reference evidence="2" key="1">
    <citation type="submission" date="2019-07" db="EMBL/GenBank/DDBJ databases">
        <authorList>
            <person name="Dittberner H."/>
        </authorList>
    </citation>
    <scope>NUCLEOTIDE SEQUENCE [LARGE SCALE GENOMIC DNA]</scope>
</reference>
<dbReference type="Pfam" id="PF00646">
    <property type="entry name" value="F-box"/>
    <property type="match status" value="1"/>
</dbReference>
<dbReference type="Pfam" id="PF24750">
    <property type="entry name" value="b-prop_At3g26010-like"/>
    <property type="match status" value="1"/>
</dbReference>
<gene>
    <name evidence="2" type="ORF">ANE_LOCUS26429</name>
</gene>
<dbReference type="OrthoDB" id="1109871at2759"/>
<comment type="caution">
    <text evidence="2">The sequence shown here is derived from an EMBL/GenBank/DDBJ whole genome shotgun (WGS) entry which is preliminary data.</text>
</comment>
<sequence>MEKKQKQIVVSQNRKTGEEALVIILARLSLKSIARFRSVCKEWKCLIDSDFFRDFYESLNSSTSSVSWSIMNTKNKTFALEIVGHHGCERWGLTDSLGSFMRHKFETQVRKTSVLTCTDGIVLLYTETIEGSLMYHVVNPLLQQWFRIPLPPHLSAFDVVRLQENKHFFDTGLVTKMEKGIVVGYKVVWTLVPRVLSSDLTFMIYSSETGAWKTENVRCVYAMFWCNLEYSVPHNGILHWISASRNSMDPDYVVSYDFYNNVGGTDGCRLIPFPDYKTHEGTRCFRRTITTSAGFVVYCNVFSYNGGRIIMIWRLVSRNRHPNSWQLSWRLDTNSSLIGLGADFFPVVMHPFNSDIIYLWSRNKNGLVLLNLRTHKFTLHKESSSENKFMDGCTMSISGCKEYMDSVYPCFFAKELLGGDHNLYFSQYVLPRWLNPLPHLSS</sequence>
<dbReference type="EMBL" id="CABITT030000008">
    <property type="protein sequence ID" value="VVB15985.1"/>
    <property type="molecule type" value="Genomic_DNA"/>
</dbReference>
<protein>
    <recommendedName>
        <fullName evidence="1">F-box domain-containing protein</fullName>
    </recommendedName>
</protein>
<name>A0A565CQJ5_9BRAS</name>
<dbReference type="PANTHER" id="PTHR35546:SF70">
    <property type="entry name" value="F-BOX PROTEIN INTERACTION DOMAIN PROTEIN"/>
    <property type="match status" value="1"/>
</dbReference>
<evidence type="ECO:0000313" key="2">
    <source>
        <dbReference type="EMBL" id="VVB15985.1"/>
    </source>
</evidence>
<organism evidence="2 3">
    <name type="scientific">Arabis nemorensis</name>
    <dbReference type="NCBI Taxonomy" id="586526"/>
    <lineage>
        <taxon>Eukaryota</taxon>
        <taxon>Viridiplantae</taxon>
        <taxon>Streptophyta</taxon>
        <taxon>Embryophyta</taxon>
        <taxon>Tracheophyta</taxon>
        <taxon>Spermatophyta</taxon>
        <taxon>Magnoliopsida</taxon>
        <taxon>eudicotyledons</taxon>
        <taxon>Gunneridae</taxon>
        <taxon>Pentapetalae</taxon>
        <taxon>rosids</taxon>
        <taxon>malvids</taxon>
        <taxon>Brassicales</taxon>
        <taxon>Brassicaceae</taxon>
        <taxon>Arabideae</taxon>
        <taxon>Arabis</taxon>
    </lineage>
</organism>
<evidence type="ECO:0000313" key="3">
    <source>
        <dbReference type="Proteomes" id="UP000489600"/>
    </source>
</evidence>
<keyword evidence="3" id="KW-1185">Reference proteome</keyword>
<dbReference type="SUPFAM" id="SSF81383">
    <property type="entry name" value="F-box domain"/>
    <property type="match status" value="1"/>
</dbReference>
<dbReference type="AlphaFoldDB" id="A0A565CQJ5"/>
<dbReference type="PANTHER" id="PTHR35546">
    <property type="entry name" value="F-BOX PROTEIN INTERACTION DOMAIN PROTEIN-RELATED"/>
    <property type="match status" value="1"/>
</dbReference>
<feature type="domain" description="F-box" evidence="1">
    <location>
        <begin position="16"/>
        <end position="55"/>
    </location>
</feature>
<evidence type="ECO:0000259" key="1">
    <source>
        <dbReference type="SMART" id="SM00256"/>
    </source>
</evidence>
<dbReference type="InterPro" id="IPR056592">
    <property type="entry name" value="Beta-prop_At3g26010-like"/>
</dbReference>
<dbReference type="Proteomes" id="UP000489600">
    <property type="component" value="Unassembled WGS sequence"/>
</dbReference>
<dbReference type="InterPro" id="IPR055290">
    <property type="entry name" value="At3g26010-like"/>
</dbReference>
<dbReference type="SMART" id="SM00256">
    <property type="entry name" value="FBOX"/>
    <property type="match status" value="1"/>
</dbReference>
<dbReference type="InterPro" id="IPR001810">
    <property type="entry name" value="F-box_dom"/>
</dbReference>
<dbReference type="InterPro" id="IPR036047">
    <property type="entry name" value="F-box-like_dom_sf"/>
</dbReference>
<accession>A0A565CQJ5</accession>